<reference evidence="4 5" key="1">
    <citation type="journal article" date="2013" name="Proc. Natl. Acad. Sci. U.S.A.">
        <title>Fine-scale variation in meiotic recombination in Mimulus inferred from population shotgun sequencing.</title>
        <authorList>
            <person name="Hellsten U."/>
            <person name="Wright K.M."/>
            <person name="Jenkins J."/>
            <person name="Shu S."/>
            <person name="Yuan Y."/>
            <person name="Wessler S.R."/>
            <person name="Schmutz J."/>
            <person name="Willis J.H."/>
            <person name="Rokhsar D.S."/>
        </authorList>
    </citation>
    <scope>NUCLEOTIDE SEQUENCE [LARGE SCALE GENOMIC DNA]</scope>
    <source>
        <strain evidence="5">cv. DUN x IM62</strain>
    </source>
</reference>
<gene>
    <name evidence="4" type="ORF">MIMGU_mgv1a008156mg</name>
</gene>
<dbReference type="PANTHER" id="PTHR45717:SF5">
    <property type="entry name" value="PENTACOTRIPEPTIDE-REPEAT REGION OF PRORP DOMAIN-CONTAINING PROTEIN"/>
    <property type="match status" value="1"/>
</dbReference>
<evidence type="ECO:0000256" key="1">
    <source>
        <dbReference type="ARBA" id="ARBA00007626"/>
    </source>
</evidence>
<dbReference type="PANTHER" id="PTHR45717">
    <property type="entry name" value="OS12G0527900 PROTEIN"/>
    <property type="match status" value="1"/>
</dbReference>
<feature type="repeat" description="PPR" evidence="3">
    <location>
        <begin position="42"/>
        <end position="76"/>
    </location>
</feature>
<keyword evidence="2" id="KW-0677">Repeat</keyword>
<evidence type="ECO:0000256" key="2">
    <source>
        <dbReference type="ARBA" id="ARBA00022737"/>
    </source>
</evidence>
<dbReference type="AlphaFoldDB" id="A0A022RKI1"/>
<dbReference type="InterPro" id="IPR011990">
    <property type="entry name" value="TPR-like_helical_dom_sf"/>
</dbReference>
<dbReference type="GO" id="GO:0005739">
    <property type="term" value="C:mitochondrion"/>
    <property type="evidence" value="ECO:0000318"/>
    <property type="project" value="GO_Central"/>
</dbReference>
<dbReference type="Pfam" id="PF13041">
    <property type="entry name" value="PPR_2"/>
    <property type="match status" value="1"/>
</dbReference>
<dbReference type="SUPFAM" id="SSF48452">
    <property type="entry name" value="TPR-like"/>
    <property type="match status" value="1"/>
</dbReference>
<dbReference type="GO" id="GO:0003729">
    <property type="term" value="F:mRNA binding"/>
    <property type="evidence" value="ECO:0007669"/>
    <property type="project" value="UniProtKB-ARBA"/>
</dbReference>
<dbReference type="Pfam" id="PF01535">
    <property type="entry name" value="PPR"/>
    <property type="match status" value="1"/>
</dbReference>
<evidence type="ECO:0008006" key="6">
    <source>
        <dbReference type="Google" id="ProtNLM"/>
    </source>
</evidence>
<keyword evidence="5" id="KW-1185">Reference proteome</keyword>
<proteinExistence type="inferred from homology"/>
<dbReference type="PROSITE" id="PS51375">
    <property type="entry name" value="PPR"/>
    <property type="match status" value="2"/>
</dbReference>
<evidence type="ECO:0000256" key="3">
    <source>
        <dbReference type="PROSITE-ProRule" id="PRU00708"/>
    </source>
</evidence>
<dbReference type="NCBIfam" id="TIGR00756">
    <property type="entry name" value="PPR"/>
    <property type="match status" value="4"/>
</dbReference>
<feature type="repeat" description="PPR" evidence="3">
    <location>
        <begin position="111"/>
        <end position="145"/>
    </location>
</feature>
<dbReference type="eggNOG" id="KOG4197">
    <property type="taxonomic scope" value="Eukaryota"/>
</dbReference>
<name>A0A022RKI1_ERYGU</name>
<evidence type="ECO:0000313" key="5">
    <source>
        <dbReference type="Proteomes" id="UP000030748"/>
    </source>
</evidence>
<dbReference type="InterPro" id="IPR002885">
    <property type="entry name" value="PPR_rpt"/>
</dbReference>
<dbReference type="EMBL" id="KI630401">
    <property type="protein sequence ID" value="EYU40494.1"/>
    <property type="molecule type" value="Genomic_DNA"/>
</dbReference>
<organism evidence="4 5">
    <name type="scientific">Erythranthe guttata</name>
    <name type="common">Yellow monkey flower</name>
    <name type="synonym">Mimulus guttatus</name>
    <dbReference type="NCBI Taxonomy" id="4155"/>
    <lineage>
        <taxon>Eukaryota</taxon>
        <taxon>Viridiplantae</taxon>
        <taxon>Streptophyta</taxon>
        <taxon>Embryophyta</taxon>
        <taxon>Tracheophyta</taxon>
        <taxon>Spermatophyta</taxon>
        <taxon>Magnoliopsida</taxon>
        <taxon>eudicotyledons</taxon>
        <taxon>Gunneridae</taxon>
        <taxon>Pentapetalae</taxon>
        <taxon>asterids</taxon>
        <taxon>lamiids</taxon>
        <taxon>Lamiales</taxon>
        <taxon>Phrymaceae</taxon>
        <taxon>Erythranthe</taxon>
    </lineage>
</organism>
<dbReference type="Gene3D" id="1.25.40.10">
    <property type="entry name" value="Tetratricopeptide repeat domain"/>
    <property type="match status" value="2"/>
</dbReference>
<protein>
    <recommendedName>
        <fullName evidence="6">Pentacotripeptide-repeat region of PRORP domain-containing protein</fullName>
    </recommendedName>
</protein>
<dbReference type="Proteomes" id="UP000030748">
    <property type="component" value="Unassembled WGS sequence"/>
</dbReference>
<sequence length="383" mass="43853">MESTNFGTSNADQAIRISLLCKTDGIAAAENYFNALQASDKTNKTYGALLSCYCKEKMLDKGLEIFKEMNASNYTSTLNYNNMLSLYYAVGKPEKVISLFQEMEERNIPIDLYTYNLLINSYAALKNIDAVEGVIEKMKSNDSDLDLFTYGNLATIYFKCGVHDKAVHYLEIMEKTKTKRGEDLFEAYRTRMKLYSAMNDLSGVNRAWEDLKSTFKTPNSTSYLFMLLALSKSGDQENLEKVFNEWEEGCSTFDFRLPNVLMEYYLSRDMIEKASSLYESLVERKIEPNLRTLNFFAILSLKKGGIDSAMKYLEMGLDKMNAGNSKWFPTGETIKLFLNYFEENDDPDRAEKFVQKMKEINRLDSNSTVVKSKAPDAENDDLI</sequence>
<accession>A0A022RKI1</accession>
<evidence type="ECO:0000313" key="4">
    <source>
        <dbReference type="EMBL" id="EYU40494.1"/>
    </source>
</evidence>
<comment type="similarity">
    <text evidence="1">Belongs to the PPR family. P subfamily.</text>
</comment>